<reference evidence="3 4" key="1">
    <citation type="journal article" date="2014" name="Genome Announc.">
        <title>Draft Genome Sequence of Propane- and Butane-Oxidizing Actinobacterium Rhodococcus ruber IEGM 231.</title>
        <authorList>
            <person name="Ivshina I.B."/>
            <person name="Kuyukina M.S."/>
            <person name="Krivoruchko A.V."/>
            <person name="Barbe V."/>
            <person name="Fischer C."/>
        </authorList>
    </citation>
    <scope>NUCLEOTIDE SEQUENCE [LARGE SCALE GENOMIC DNA]</scope>
</reference>
<dbReference type="EMBL" id="CCSD01000013">
    <property type="protein sequence ID" value="CDZ86844.1"/>
    <property type="molecule type" value="Genomic_DNA"/>
</dbReference>
<dbReference type="eggNOG" id="COG1196">
    <property type="taxonomic scope" value="Bacteria"/>
</dbReference>
<dbReference type="GO" id="GO:0000785">
    <property type="term" value="C:chromatin"/>
    <property type="evidence" value="ECO:0007669"/>
    <property type="project" value="TreeGrafter"/>
</dbReference>
<feature type="coiled-coil region" evidence="1">
    <location>
        <begin position="437"/>
        <end position="485"/>
    </location>
</feature>
<gene>
    <name evidence="3" type="ORF">RHRU231_110019</name>
</gene>
<keyword evidence="1" id="KW-0175">Coiled coil</keyword>
<protein>
    <recommendedName>
        <fullName evidence="5">TIGR02680 family protein</fullName>
    </recommendedName>
</protein>
<accession>A0A098BDP0</accession>
<dbReference type="RefSeq" id="WP_040269724.1">
    <property type="nucleotide sequence ID" value="NZ_JAJNCM010000012.1"/>
</dbReference>
<proteinExistence type="predicted"/>
<dbReference type="OrthoDB" id="8527901at2"/>
<dbReference type="InterPro" id="IPR013496">
    <property type="entry name" value="CHP02680"/>
</dbReference>
<sequence>MSSARFRPTRAGIINLWDYRDQEFSFADGRLVLRGPNGSGKTKALEVLFPFVFDGRIEPRRLNPFAGEERTMRSNLLYQGQDSAYSYVWMEFCRGRRDDPEAVTVGVGMRAARGHDKVTRWYFVVDGRVGVDFSLLDAADRPLTRRQLIEEVGADAVTDRPVDYRAAIDARLFGLGIERYEQLINLILTLRRPQLAKNLDPKGLSQALTDGLRPLDEQLVLEAARSFADMEEVSRTLESLAAADDAAQRFVAVYTTYLGQQARADVDRLGARLAAVDAGTSEWTASVAAFERAGVERALTLERLEVAERDLEQTRATLEALQRSSAYEGKQQLDDLAQVVADLERTTAGQAEQAQRARVELAQREEEARRAAEAAADAASAAHRAEDALAGAARDAGVEWAGPGGDTGGDQIAATVAACAEERAADVRAVRAAVAAAEGASAARVRAEAAAERARAQRESARAAVDAADAAVESARAEASTLLREWWTGHRDAWSGVDGPEELFEALAAAIAAAGDDEAATPAAVLAERTAPVVEELRFRGRGLEAEITHGRERIALLEAERDMIEAERDDAPPAFPASTAGTGTSGAPLWRLVRFADAVSAEAAAGLEAALEAANLLTGWVCGGAGDVPAGATVLVPAPAAQRPAGRTLADVLVVEPDTGVPAERVREVLASVAVPDVVTDETGPAVDERGGYRQGVQLGRYTKAEAEYIGATARARRRRLRSAELDAEIAEVRARVADAESARVAVGERLARLDGAASAVPRTGAVLAALRKVSECAGALRTAGEAAAAADRDLDQVIAECSVKERQVRSVAARHRAPHTVRELEQLAAAIRFFESQGQVLLRARRERVAAIERAREAQARRDDTRVAAGASAERAVTAEESLRQQQQRLATLREALGADAQQIDAQLAQARERIEAARTEQRAARRAHDEAVERLGKAEAAHVAAEQALRSALTETRADAAQLAPYARPDVLALLGISEELRWPSAAVEWPAPEQARLTRAAGDVPAVPAAVGALYAALAAATATVKGGDGARKAARSALTAALQEFDGQLAAAGQDYRLQWDAPEGLTVVRVQDEQGFSSVAEFAVRIGAARREQELLLTDAERRILEDALLAGLAQQIHERTEDARELIARMGTEMRQRRMSSGTTVGVRWVLADHLDDQARAVCRLLDREVSALGPEELARVRAHFAARIRAERAAHPERSYPEILATTLDYRRWRVFSFGLIGADGTEDRLTVARHSALSGGEQSVSLHLPLFAAAHVMLDSADPQAPRLLALDEAFAGVDDNGRAELLGLSVQFDLDLFMTGYDLWITYAGVPACAHYDLAHSVAEHTVGATLLVWSEGGLLAEHDGSDLAAALGSPGTRRVPAVVEGALEFA</sequence>
<evidence type="ECO:0000256" key="2">
    <source>
        <dbReference type="SAM" id="MobiDB-lite"/>
    </source>
</evidence>
<organism evidence="3 4">
    <name type="scientific">Rhodococcus ruber</name>
    <dbReference type="NCBI Taxonomy" id="1830"/>
    <lineage>
        <taxon>Bacteria</taxon>
        <taxon>Bacillati</taxon>
        <taxon>Actinomycetota</taxon>
        <taxon>Actinomycetes</taxon>
        <taxon>Mycobacteriales</taxon>
        <taxon>Nocardiaceae</taxon>
        <taxon>Rhodococcus</taxon>
    </lineage>
</organism>
<feature type="coiled-coil region" evidence="1">
    <location>
        <begin position="843"/>
        <end position="937"/>
    </location>
</feature>
<dbReference type="Gene3D" id="3.40.50.300">
    <property type="entry name" value="P-loop containing nucleotide triphosphate hydrolases"/>
    <property type="match status" value="1"/>
</dbReference>
<evidence type="ECO:0008006" key="5">
    <source>
        <dbReference type="Google" id="ProtNLM"/>
    </source>
</evidence>
<evidence type="ECO:0000313" key="4">
    <source>
        <dbReference type="Proteomes" id="UP000042997"/>
    </source>
</evidence>
<dbReference type="Proteomes" id="UP000042997">
    <property type="component" value="Unassembled WGS sequence"/>
</dbReference>
<dbReference type="PANTHER" id="PTHR43941">
    <property type="entry name" value="STRUCTURAL MAINTENANCE OF CHROMOSOMES PROTEIN 2"/>
    <property type="match status" value="1"/>
</dbReference>
<evidence type="ECO:0000313" key="3">
    <source>
        <dbReference type="EMBL" id="CDZ86844.1"/>
    </source>
</evidence>
<dbReference type="SUPFAM" id="SSF52540">
    <property type="entry name" value="P-loop containing nucleoside triphosphate hydrolases"/>
    <property type="match status" value="1"/>
</dbReference>
<dbReference type="GO" id="GO:0000793">
    <property type="term" value="C:condensed chromosome"/>
    <property type="evidence" value="ECO:0007669"/>
    <property type="project" value="TreeGrafter"/>
</dbReference>
<dbReference type="Pfam" id="PF13558">
    <property type="entry name" value="SbcC_Walker_B"/>
    <property type="match status" value="1"/>
</dbReference>
<dbReference type="GO" id="GO:0000796">
    <property type="term" value="C:condensin complex"/>
    <property type="evidence" value="ECO:0007669"/>
    <property type="project" value="TreeGrafter"/>
</dbReference>
<name>A0A098BDP0_9NOCA</name>
<evidence type="ECO:0000256" key="1">
    <source>
        <dbReference type="SAM" id="Coils"/>
    </source>
</evidence>
<dbReference type="NCBIfam" id="TIGR02680">
    <property type="entry name" value="TIGR02680 family protein"/>
    <property type="match status" value="1"/>
</dbReference>
<dbReference type="InterPro" id="IPR027417">
    <property type="entry name" value="P-loop_NTPase"/>
</dbReference>
<feature type="compositionally biased region" description="Basic and acidic residues" evidence="2">
    <location>
        <begin position="355"/>
        <end position="372"/>
    </location>
</feature>
<feature type="region of interest" description="Disordered" evidence="2">
    <location>
        <begin position="348"/>
        <end position="379"/>
    </location>
</feature>
<dbReference type="PANTHER" id="PTHR43941:SF1">
    <property type="entry name" value="STRUCTURAL MAINTENANCE OF CHROMOSOMES PROTEIN 2"/>
    <property type="match status" value="1"/>
</dbReference>
<dbReference type="GO" id="GO:0003682">
    <property type="term" value="F:chromatin binding"/>
    <property type="evidence" value="ECO:0007669"/>
    <property type="project" value="TreeGrafter"/>
</dbReference>